<proteinExistence type="inferred from homology"/>
<organism evidence="5 6">
    <name type="scientific">Pararoseomonas baculiformis</name>
    <dbReference type="NCBI Taxonomy" id="2820812"/>
    <lineage>
        <taxon>Bacteria</taxon>
        <taxon>Pseudomonadati</taxon>
        <taxon>Pseudomonadota</taxon>
        <taxon>Alphaproteobacteria</taxon>
        <taxon>Acetobacterales</taxon>
        <taxon>Acetobacteraceae</taxon>
        <taxon>Pararoseomonas</taxon>
    </lineage>
</organism>
<evidence type="ECO:0000313" key="6">
    <source>
        <dbReference type="Proteomes" id="UP000681594"/>
    </source>
</evidence>
<dbReference type="PROSITE" id="PS00061">
    <property type="entry name" value="ADH_SHORT"/>
    <property type="match status" value="1"/>
</dbReference>
<feature type="domain" description="NAD-dependent epimerase/dehydratase" evidence="4">
    <location>
        <begin position="13"/>
        <end position="173"/>
    </location>
</feature>
<dbReference type="RefSeq" id="WP_209379500.1">
    <property type="nucleotide sequence ID" value="NZ_JAGIZB010000008.1"/>
</dbReference>
<comment type="caution">
    <text evidence="5">The sequence shown here is derived from an EMBL/GenBank/DDBJ whole genome shotgun (WGS) entry which is preliminary data.</text>
</comment>
<evidence type="ECO:0000256" key="1">
    <source>
        <dbReference type="ARBA" id="ARBA00007637"/>
    </source>
</evidence>
<dbReference type="Gene3D" id="3.40.50.720">
    <property type="entry name" value="NAD(P)-binding Rossmann-like Domain"/>
    <property type="match status" value="1"/>
</dbReference>
<evidence type="ECO:0000259" key="4">
    <source>
        <dbReference type="Pfam" id="PF01370"/>
    </source>
</evidence>
<evidence type="ECO:0000256" key="3">
    <source>
        <dbReference type="ARBA" id="ARBA00023027"/>
    </source>
</evidence>
<dbReference type="SUPFAM" id="SSF51735">
    <property type="entry name" value="NAD(P)-binding Rossmann-fold domains"/>
    <property type="match status" value="1"/>
</dbReference>
<dbReference type="Proteomes" id="UP000681594">
    <property type="component" value="Unassembled WGS sequence"/>
</dbReference>
<reference evidence="5 6" key="1">
    <citation type="submission" date="2021-03" db="EMBL/GenBank/DDBJ databases">
        <authorList>
            <person name="So Y."/>
        </authorList>
    </citation>
    <scope>NUCLEOTIDE SEQUENCE [LARGE SCALE GENOMIC DNA]</scope>
    <source>
        <strain evidence="5 6">SSH11</strain>
    </source>
</reference>
<sequence length="280" mass="30013">MEEAIPNSSWRRILLTGAAGEIGCAIRPALRGTAGRVRLLDRRSIKDTTEDEEAVQGDIADPSVAEAATREVDCLIHLAGIPRETGGTPEEILHTNVVGCHTLFEAARRNGTRRIIFASSNHVIGFYRAGLPVGTEEPVRPDGYYGVSKVFGEALGRLYADKYGMDVACLRIGAFRARPGNARELAAWISHRDMAQLARRCVMARSFGFLTLYGVSGNRRALWGGDAAARALIGYVPQDDAEAYAAELEGVATPGGGVAALFHGGSVCALDFRGDPERVT</sequence>
<gene>
    <name evidence="5" type="ORF">J8J14_09890</name>
</gene>
<dbReference type="Pfam" id="PF01370">
    <property type="entry name" value="Epimerase"/>
    <property type="match status" value="1"/>
</dbReference>
<dbReference type="InterPro" id="IPR020904">
    <property type="entry name" value="Sc_DH/Rdtase_CS"/>
</dbReference>
<keyword evidence="6" id="KW-1185">Reference proteome</keyword>
<evidence type="ECO:0000313" key="5">
    <source>
        <dbReference type="EMBL" id="MBP0445092.1"/>
    </source>
</evidence>
<dbReference type="PANTHER" id="PTHR43103:SF5">
    <property type="entry name" value="4-EPIMERASE, PUTATIVE (AFU_ORTHOLOGUE AFUA_7G00360)-RELATED"/>
    <property type="match status" value="1"/>
</dbReference>
<dbReference type="InterPro" id="IPR036291">
    <property type="entry name" value="NAD(P)-bd_dom_sf"/>
</dbReference>
<comment type="similarity">
    <text evidence="1">Belongs to the NAD(P)-dependent epimerase/dehydratase family.</text>
</comment>
<dbReference type="InterPro" id="IPR001509">
    <property type="entry name" value="Epimerase_deHydtase"/>
</dbReference>
<evidence type="ECO:0000256" key="2">
    <source>
        <dbReference type="ARBA" id="ARBA00023002"/>
    </source>
</evidence>
<dbReference type="PANTHER" id="PTHR43103">
    <property type="entry name" value="NUCLEOSIDE-DIPHOSPHATE-SUGAR EPIMERASE"/>
    <property type="match status" value="1"/>
</dbReference>
<dbReference type="EMBL" id="JAGIZB010000008">
    <property type="protein sequence ID" value="MBP0445092.1"/>
    <property type="molecule type" value="Genomic_DNA"/>
</dbReference>
<accession>A0ABS4ADL3</accession>
<name>A0ABS4ADL3_9PROT</name>
<keyword evidence="2" id="KW-0560">Oxidoreductase</keyword>
<protein>
    <submittedName>
        <fullName evidence="5">NAD(P)-dependent oxidoreductase</fullName>
    </submittedName>
</protein>
<keyword evidence="3" id="KW-0520">NAD</keyword>